<dbReference type="Proteomes" id="UP001597187">
    <property type="component" value="Unassembled WGS sequence"/>
</dbReference>
<dbReference type="RefSeq" id="WP_250875607.1">
    <property type="nucleotide sequence ID" value="NZ_JALXFV010000009.1"/>
</dbReference>
<dbReference type="AlphaFoldDB" id="A0ABD6B1K3"/>
<accession>A0ABD6B1K3</accession>
<comment type="caution">
    <text evidence="1">The sequence shown here is derived from an EMBL/GenBank/DDBJ whole genome shotgun (WGS) entry which is preliminary data.</text>
</comment>
<reference evidence="1 2" key="1">
    <citation type="journal article" date="2019" name="Int. J. Syst. Evol. Microbiol.">
        <title>The Global Catalogue of Microorganisms (GCM) 10K type strain sequencing project: providing services to taxonomists for standard genome sequencing and annotation.</title>
        <authorList>
            <consortium name="The Broad Institute Genomics Platform"/>
            <consortium name="The Broad Institute Genome Sequencing Center for Infectious Disease"/>
            <person name="Wu L."/>
            <person name="Ma J."/>
        </authorList>
    </citation>
    <scope>NUCLEOTIDE SEQUENCE [LARGE SCALE GENOMIC DNA]</scope>
    <source>
        <strain evidence="1 2">CGMCC 1.12563</strain>
    </source>
</reference>
<evidence type="ECO:0000313" key="2">
    <source>
        <dbReference type="Proteomes" id="UP001597187"/>
    </source>
</evidence>
<name>A0ABD6B1K3_9EURY</name>
<protein>
    <submittedName>
        <fullName evidence="1">Uncharacterized protein</fullName>
    </submittedName>
</protein>
<dbReference type="EMBL" id="JBHUDC010000009">
    <property type="protein sequence ID" value="MFD1515682.1"/>
    <property type="molecule type" value="Genomic_DNA"/>
</dbReference>
<gene>
    <name evidence="1" type="ORF">ACFSBT_20580</name>
</gene>
<keyword evidence="2" id="KW-1185">Reference proteome</keyword>
<organism evidence="1 2">
    <name type="scientific">Halomarina rubra</name>
    <dbReference type="NCBI Taxonomy" id="2071873"/>
    <lineage>
        <taxon>Archaea</taxon>
        <taxon>Methanobacteriati</taxon>
        <taxon>Methanobacteriota</taxon>
        <taxon>Stenosarchaea group</taxon>
        <taxon>Halobacteria</taxon>
        <taxon>Halobacteriales</taxon>
        <taxon>Natronomonadaceae</taxon>
        <taxon>Halomarina</taxon>
    </lineage>
</organism>
<sequence>MATNATRPSDEKLLGLSTSYNLLGTDRYGRDHYASAVRNLIWVTGMTGEIVHVERTDAIPQWVSFVRREHGWVALRYRDGGLETLATEVRA</sequence>
<evidence type="ECO:0000313" key="1">
    <source>
        <dbReference type="EMBL" id="MFD1515682.1"/>
    </source>
</evidence>
<proteinExistence type="predicted"/>